<dbReference type="SUPFAM" id="SSF50978">
    <property type="entry name" value="WD40 repeat-like"/>
    <property type="match status" value="1"/>
</dbReference>
<evidence type="ECO:0000256" key="5">
    <source>
        <dbReference type="PROSITE-ProRule" id="PRU00221"/>
    </source>
</evidence>
<evidence type="ECO:0000313" key="7">
    <source>
        <dbReference type="EMBL" id="JAG26688.1"/>
    </source>
</evidence>
<accession>A0A0A9WSK7</accession>
<dbReference type="EMBL" id="GBHO01016916">
    <property type="protein sequence ID" value="JAG26688.1"/>
    <property type="molecule type" value="Transcribed_RNA"/>
</dbReference>
<keyword evidence="2" id="KW-0507">mRNA processing</keyword>
<dbReference type="InterPro" id="IPR044633">
    <property type="entry name" value="CstF1-like"/>
</dbReference>
<keyword evidence="3" id="KW-0539">Nucleus</keyword>
<feature type="repeat" description="WD" evidence="5">
    <location>
        <begin position="116"/>
        <end position="157"/>
    </location>
</feature>
<dbReference type="GO" id="GO:0003723">
    <property type="term" value="F:RNA binding"/>
    <property type="evidence" value="ECO:0007669"/>
    <property type="project" value="TreeGrafter"/>
</dbReference>
<protein>
    <recommendedName>
        <fullName evidence="4">Cleavage stimulation factor 50 kDa subunit</fullName>
    </recommendedName>
</protein>
<dbReference type="InterPro" id="IPR001680">
    <property type="entry name" value="WD40_rpt"/>
</dbReference>
<dbReference type="PANTHER" id="PTHR44133">
    <property type="entry name" value="CLEAVAGE STIMULATION FACTOR SUBUNIT 1"/>
    <property type="match status" value="1"/>
</dbReference>
<proteinExistence type="predicted"/>
<evidence type="ECO:0000256" key="3">
    <source>
        <dbReference type="ARBA" id="ARBA00023242"/>
    </source>
</evidence>
<dbReference type="GO" id="GO:0005848">
    <property type="term" value="C:mRNA cleavage stimulating factor complex"/>
    <property type="evidence" value="ECO:0007669"/>
    <property type="project" value="InterPro"/>
</dbReference>
<evidence type="ECO:0000313" key="6">
    <source>
        <dbReference type="EMBL" id="JAG10406.1"/>
    </source>
</evidence>
<evidence type="ECO:0000256" key="2">
    <source>
        <dbReference type="ARBA" id="ARBA00022664"/>
    </source>
</evidence>
<gene>
    <name evidence="6" type="primary">CSTF1_2</name>
    <name evidence="7" type="synonym">CSTF1_3</name>
    <name evidence="6" type="ORF">CM83_11194</name>
    <name evidence="7" type="ORF">CM83_11199</name>
</gene>
<dbReference type="PROSITE" id="PS50294">
    <property type="entry name" value="WD_REPEATS_REGION"/>
    <property type="match status" value="1"/>
</dbReference>
<dbReference type="EMBL" id="GBHO01033198">
    <property type="protein sequence ID" value="JAG10406.1"/>
    <property type="molecule type" value="Transcribed_RNA"/>
</dbReference>
<evidence type="ECO:0000256" key="4">
    <source>
        <dbReference type="ARBA" id="ARBA00029851"/>
    </source>
</evidence>
<dbReference type="PANTHER" id="PTHR44133:SF2">
    <property type="entry name" value="CLEAVAGE STIMULATION FACTOR SUBUNIT 1"/>
    <property type="match status" value="1"/>
</dbReference>
<dbReference type="Gene3D" id="2.130.10.10">
    <property type="entry name" value="YVTN repeat-like/Quinoprotein amine dehydrogenase"/>
    <property type="match status" value="1"/>
</dbReference>
<sequence length="186" mass="20610">QDQKPIVKIYNDFTSPITCNEFHPIDSIFISGCEDGRLYIHSHLVSNTKHALHTFYDGYAVRSLSIHPSGDYLAVASEHPIPKIYDLETLQGYFVPYPGADVGDVYVSPSVHTTNHGHHIGPINMLRYNNNGLLYATASDDGSIKFWDGITNRVIRTVRDAHGTSPVYSVHFTPSSQSLLSFGGDC</sequence>
<dbReference type="Pfam" id="PF00400">
    <property type="entry name" value="WD40"/>
    <property type="match status" value="4"/>
</dbReference>
<evidence type="ECO:0000256" key="1">
    <source>
        <dbReference type="ARBA" id="ARBA00004123"/>
    </source>
</evidence>
<dbReference type="GO" id="GO:0031124">
    <property type="term" value="P:mRNA 3'-end processing"/>
    <property type="evidence" value="ECO:0007669"/>
    <property type="project" value="InterPro"/>
</dbReference>
<reference evidence="6" key="1">
    <citation type="journal article" date="2014" name="PLoS ONE">
        <title>Transcriptome-Based Identification of ABC Transporters in the Western Tarnished Plant Bug Lygus hesperus.</title>
        <authorList>
            <person name="Hull J.J."/>
            <person name="Chaney K."/>
            <person name="Geib S.M."/>
            <person name="Fabrick J.A."/>
            <person name="Brent C.S."/>
            <person name="Walsh D."/>
            <person name="Lavine L.C."/>
        </authorList>
    </citation>
    <scope>NUCLEOTIDE SEQUENCE</scope>
</reference>
<comment type="subcellular location">
    <subcellularLocation>
        <location evidence="1">Nucleus</location>
    </subcellularLocation>
</comment>
<organism evidence="6">
    <name type="scientific">Lygus hesperus</name>
    <name type="common">Western plant bug</name>
    <dbReference type="NCBI Taxonomy" id="30085"/>
    <lineage>
        <taxon>Eukaryota</taxon>
        <taxon>Metazoa</taxon>
        <taxon>Ecdysozoa</taxon>
        <taxon>Arthropoda</taxon>
        <taxon>Hexapoda</taxon>
        <taxon>Insecta</taxon>
        <taxon>Pterygota</taxon>
        <taxon>Neoptera</taxon>
        <taxon>Paraneoptera</taxon>
        <taxon>Hemiptera</taxon>
        <taxon>Heteroptera</taxon>
        <taxon>Panheteroptera</taxon>
        <taxon>Cimicomorpha</taxon>
        <taxon>Miridae</taxon>
        <taxon>Mirini</taxon>
        <taxon>Lygus</taxon>
    </lineage>
</organism>
<name>A0A0A9WSK7_LYGHE</name>
<dbReference type="InterPro" id="IPR036322">
    <property type="entry name" value="WD40_repeat_dom_sf"/>
</dbReference>
<reference evidence="6" key="2">
    <citation type="submission" date="2014-07" db="EMBL/GenBank/DDBJ databases">
        <authorList>
            <person name="Hull J."/>
        </authorList>
    </citation>
    <scope>NUCLEOTIDE SEQUENCE</scope>
</reference>
<dbReference type="InterPro" id="IPR015943">
    <property type="entry name" value="WD40/YVTN_repeat-like_dom_sf"/>
</dbReference>
<keyword evidence="5" id="KW-0853">WD repeat</keyword>
<dbReference type="SMART" id="SM00320">
    <property type="entry name" value="WD40"/>
    <property type="match status" value="3"/>
</dbReference>
<dbReference type="AlphaFoldDB" id="A0A0A9WSK7"/>
<dbReference type="PROSITE" id="PS50082">
    <property type="entry name" value="WD_REPEATS_2"/>
    <property type="match status" value="1"/>
</dbReference>
<feature type="non-terminal residue" evidence="6">
    <location>
        <position position="1"/>
    </location>
</feature>